<comment type="caution">
    <text evidence="1">The sequence shown here is derived from an EMBL/GenBank/DDBJ whole genome shotgun (WGS) entry which is preliminary data.</text>
</comment>
<organism evidence="1 2">
    <name type="scientific">Hibiscus sabdariffa</name>
    <name type="common">roselle</name>
    <dbReference type="NCBI Taxonomy" id="183260"/>
    <lineage>
        <taxon>Eukaryota</taxon>
        <taxon>Viridiplantae</taxon>
        <taxon>Streptophyta</taxon>
        <taxon>Embryophyta</taxon>
        <taxon>Tracheophyta</taxon>
        <taxon>Spermatophyta</taxon>
        <taxon>Magnoliopsida</taxon>
        <taxon>eudicotyledons</taxon>
        <taxon>Gunneridae</taxon>
        <taxon>Pentapetalae</taxon>
        <taxon>rosids</taxon>
        <taxon>malvids</taxon>
        <taxon>Malvales</taxon>
        <taxon>Malvaceae</taxon>
        <taxon>Malvoideae</taxon>
        <taxon>Hibiscus</taxon>
    </lineage>
</organism>
<keyword evidence="2" id="KW-1185">Reference proteome</keyword>
<protein>
    <submittedName>
        <fullName evidence="1">Uncharacterized protein</fullName>
    </submittedName>
</protein>
<sequence>MDGSGIDCGIRAERTRGGQEDTLGGVVALEQVLRLDQCIYDTRKKDRYSHGRNRAVALRKRARDFIKVIGQGSKPALVPNRAQARDITI</sequence>
<gene>
    <name evidence="1" type="ORF">V6N11_014006</name>
</gene>
<reference evidence="1 2" key="1">
    <citation type="journal article" date="2024" name="G3 (Bethesda)">
        <title>Genome assembly of Hibiscus sabdariffa L. provides insights into metabolisms of medicinal natural products.</title>
        <authorList>
            <person name="Kim T."/>
        </authorList>
    </citation>
    <scope>NUCLEOTIDE SEQUENCE [LARGE SCALE GENOMIC DNA]</scope>
    <source>
        <strain evidence="1">TK-2024</strain>
        <tissue evidence="1">Old leaves</tissue>
    </source>
</reference>
<evidence type="ECO:0000313" key="1">
    <source>
        <dbReference type="EMBL" id="KAK8491882.1"/>
    </source>
</evidence>
<dbReference type="Proteomes" id="UP001396334">
    <property type="component" value="Unassembled WGS sequence"/>
</dbReference>
<name>A0ABR2AF96_9ROSI</name>
<evidence type="ECO:0000313" key="2">
    <source>
        <dbReference type="Proteomes" id="UP001396334"/>
    </source>
</evidence>
<accession>A0ABR2AF96</accession>
<dbReference type="EMBL" id="JBBPBN010000257">
    <property type="protein sequence ID" value="KAK8491882.1"/>
    <property type="molecule type" value="Genomic_DNA"/>
</dbReference>
<proteinExistence type="predicted"/>